<name>L9XBW7_9EURY</name>
<dbReference type="InterPro" id="IPR050508">
    <property type="entry name" value="Methyltransf_Superfamily"/>
</dbReference>
<reference evidence="2 3" key="1">
    <citation type="journal article" date="2014" name="PLoS Genet.">
        <title>Phylogenetically driven sequencing of extremely halophilic archaea reveals strategies for static and dynamic osmo-response.</title>
        <authorList>
            <person name="Becker E.A."/>
            <person name="Seitzer P.M."/>
            <person name="Tritt A."/>
            <person name="Larsen D."/>
            <person name="Krusor M."/>
            <person name="Yao A.I."/>
            <person name="Wu D."/>
            <person name="Madern D."/>
            <person name="Eisen J.A."/>
            <person name="Darling A.E."/>
            <person name="Facciotti M.T."/>
        </authorList>
    </citation>
    <scope>NUCLEOTIDE SEQUENCE [LARGE SCALE GENOMIC DNA]</scope>
    <source>
        <strain evidence="2 3">DSM 10524</strain>
    </source>
</reference>
<evidence type="ECO:0000313" key="3">
    <source>
        <dbReference type="Proteomes" id="UP000011688"/>
    </source>
</evidence>
<accession>L9XBW7</accession>
<dbReference type="SUPFAM" id="SSF53335">
    <property type="entry name" value="S-adenosyl-L-methionine-dependent methyltransferases"/>
    <property type="match status" value="1"/>
</dbReference>
<dbReference type="Pfam" id="PF08241">
    <property type="entry name" value="Methyltransf_11"/>
    <property type="match status" value="1"/>
</dbReference>
<dbReference type="EMBL" id="AOIB01000016">
    <property type="protein sequence ID" value="ELY59225.1"/>
    <property type="molecule type" value="Genomic_DNA"/>
</dbReference>
<sequence length="203" mass="22204">MDRRELRRAWDELAEPYAASRRADGDDAALIDELLESIPPEATVLDVGCGDGRRTLANLAGVDRIGLDLSRRQLELAADAVPEAQLIQGELTALPLAANAVDAITAYHTVFHVPRAEHPAVYAELARVLQPGGRLLMTGSSGRYETVRENWLGSGRSMFFSTPGPRSTREALERAGFELDWERTVDDPLGSSVPFVMATYRGE</sequence>
<dbReference type="OrthoDB" id="8915at2157"/>
<evidence type="ECO:0000259" key="1">
    <source>
        <dbReference type="Pfam" id="PF08241"/>
    </source>
</evidence>
<dbReference type="InterPro" id="IPR013216">
    <property type="entry name" value="Methyltransf_11"/>
</dbReference>
<proteinExistence type="predicted"/>
<dbReference type="Proteomes" id="UP000011688">
    <property type="component" value="Unassembled WGS sequence"/>
</dbReference>
<gene>
    <name evidence="2" type="ORF">C491_07786</name>
</gene>
<feature type="domain" description="Methyltransferase type 11" evidence="1">
    <location>
        <begin position="45"/>
        <end position="136"/>
    </location>
</feature>
<evidence type="ECO:0000313" key="2">
    <source>
        <dbReference type="EMBL" id="ELY59225.1"/>
    </source>
</evidence>
<dbReference type="eggNOG" id="arCOG01782">
    <property type="taxonomic scope" value="Archaea"/>
</dbReference>
<organism evidence="2 3">
    <name type="scientific">Natronococcus amylolyticus DSM 10524</name>
    <dbReference type="NCBI Taxonomy" id="1227497"/>
    <lineage>
        <taxon>Archaea</taxon>
        <taxon>Methanobacteriati</taxon>
        <taxon>Methanobacteriota</taxon>
        <taxon>Stenosarchaea group</taxon>
        <taxon>Halobacteria</taxon>
        <taxon>Halobacteriales</taxon>
        <taxon>Natrialbaceae</taxon>
        <taxon>Natronococcus</taxon>
    </lineage>
</organism>
<comment type="caution">
    <text evidence="2">The sequence shown here is derived from an EMBL/GenBank/DDBJ whole genome shotgun (WGS) entry which is preliminary data.</text>
</comment>
<dbReference type="STRING" id="1227497.C491_07786"/>
<dbReference type="InterPro" id="IPR029063">
    <property type="entry name" value="SAM-dependent_MTases_sf"/>
</dbReference>
<keyword evidence="2" id="KW-0808">Transferase</keyword>
<dbReference type="AlphaFoldDB" id="L9XBW7"/>
<keyword evidence="3" id="KW-1185">Reference proteome</keyword>
<dbReference type="PANTHER" id="PTHR42912">
    <property type="entry name" value="METHYLTRANSFERASE"/>
    <property type="match status" value="1"/>
</dbReference>
<dbReference type="Gene3D" id="3.40.50.150">
    <property type="entry name" value="Vaccinia Virus protein VP39"/>
    <property type="match status" value="1"/>
</dbReference>
<dbReference type="CDD" id="cd02440">
    <property type="entry name" value="AdoMet_MTases"/>
    <property type="match status" value="1"/>
</dbReference>
<dbReference type="RefSeq" id="WP_005555009.1">
    <property type="nucleotide sequence ID" value="NZ_AOIB01000016.1"/>
</dbReference>
<protein>
    <submittedName>
        <fullName evidence="2">Putative methytransferase</fullName>
    </submittedName>
</protein>
<dbReference type="GO" id="GO:0008757">
    <property type="term" value="F:S-adenosylmethionine-dependent methyltransferase activity"/>
    <property type="evidence" value="ECO:0007669"/>
    <property type="project" value="InterPro"/>
</dbReference>
<dbReference type="PATRIC" id="fig|1227497.3.peg.1605"/>